<keyword evidence="4" id="KW-1185">Reference proteome</keyword>
<keyword evidence="1" id="KW-0732">Signal</keyword>
<evidence type="ECO:0000313" key="4">
    <source>
        <dbReference type="Proteomes" id="UP000294933"/>
    </source>
</evidence>
<dbReference type="GO" id="GO:0008061">
    <property type="term" value="F:chitin binding"/>
    <property type="evidence" value="ECO:0007669"/>
    <property type="project" value="InterPro"/>
</dbReference>
<dbReference type="PROSITE" id="PS51910">
    <property type="entry name" value="GH18_2"/>
    <property type="match status" value="1"/>
</dbReference>
<dbReference type="SUPFAM" id="SSF51445">
    <property type="entry name" value="(Trans)glycosidases"/>
    <property type="match status" value="1"/>
</dbReference>
<dbReference type="Pfam" id="PF00704">
    <property type="entry name" value="Glyco_hydro_18"/>
    <property type="match status" value="1"/>
</dbReference>
<evidence type="ECO:0000259" key="2">
    <source>
        <dbReference type="PROSITE" id="PS51910"/>
    </source>
</evidence>
<dbReference type="Gene3D" id="3.10.50.10">
    <property type="match status" value="1"/>
</dbReference>
<dbReference type="AlphaFoldDB" id="A0A4Y7PX53"/>
<name>A0A4Y7PX53_9AGAM</name>
<dbReference type="EMBL" id="ML170195">
    <property type="protein sequence ID" value="TDL19598.1"/>
    <property type="molecule type" value="Genomic_DNA"/>
</dbReference>
<reference evidence="3 4" key="1">
    <citation type="submission" date="2018-06" db="EMBL/GenBank/DDBJ databases">
        <title>A transcriptomic atlas of mushroom development highlights an independent origin of complex multicellularity.</title>
        <authorList>
            <consortium name="DOE Joint Genome Institute"/>
            <person name="Krizsan K."/>
            <person name="Almasi E."/>
            <person name="Merenyi Z."/>
            <person name="Sahu N."/>
            <person name="Viragh M."/>
            <person name="Koszo T."/>
            <person name="Mondo S."/>
            <person name="Kiss B."/>
            <person name="Balint B."/>
            <person name="Kues U."/>
            <person name="Barry K."/>
            <person name="Hegedus J.C."/>
            <person name="Henrissat B."/>
            <person name="Johnson J."/>
            <person name="Lipzen A."/>
            <person name="Ohm R."/>
            <person name="Nagy I."/>
            <person name="Pangilinan J."/>
            <person name="Yan J."/>
            <person name="Xiong Y."/>
            <person name="Grigoriev I.V."/>
            <person name="Hibbett D.S."/>
            <person name="Nagy L.G."/>
        </authorList>
    </citation>
    <scope>NUCLEOTIDE SEQUENCE [LARGE SCALE GENOMIC DNA]</scope>
    <source>
        <strain evidence="3 4">SZMC22713</strain>
    </source>
</reference>
<sequence length="418" mass="44523">MIGTGLFAVVSLCALAAPTLAKGKDAGVDMVATSWYAGYHATDVPLSSISWDKYTHMAFFVATTTDDSAQLSTDMSNGTLLPEFVSLAHKHDVKAGISIGGWTGSIWFSSFTDSAANRTRFVNSVTDFVQKYKLDYVDFDWEYPNRQGVGCNTINANDTANFLAFLQELRQTKVGKKLIISAATSLFPWNDATGAPMTDAKPFADVFDFIEIMNYDVWGPWSASVGPNAPINDSCAAPANQQGSAVAAVKAWTAAGMPTSKIVLGVPAYGHSFYVAPSNAFVANSTTTLAAYPPFNNSLAPHGDAWSGDDLLPTTDVCGNAVGIGGTFAFRGMVEGGFLTAAGDPASGILSRFDDCSQTPYVYNASDGTMISYDNAQSFRAKGNFIKQNKLRGFSMFETGGDFNNVLLDSILEATGMK</sequence>
<gene>
    <name evidence="3" type="ORF">BD410DRAFT_791983</name>
</gene>
<keyword evidence="3" id="KW-0378">Hydrolase</keyword>
<dbReference type="Proteomes" id="UP000294933">
    <property type="component" value="Unassembled WGS sequence"/>
</dbReference>
<feature type="chain" id="PRO_5021198977" evidence="1">
    <location>
        <begin position="22"/>
        <end position="418"/>
    </location>
</feature>
<dbReference type="PANTHER" id="PTHR11177">
    <property type="entry name" value="CHITINASE"/>
    <property type="match status" value="1"/>
</dbReference>
<dbReference type="InterPro" id="IPR001223">
    <property type="entry name" value="Glyco_hydro18_cat"/>
</dbReference>
<dbReference type="GO" id="GO:0004568">
    <property type="term" value="F:chitinase activity"/>
    <property type="evidence" value="ECO:0007669"/>
    <property type="project" value="TreeGrafter"/>
</dbReference>
<dbReference type="PANTHER" id="PTHR11177:SF392">
    <property type="entry name" value="HAP41P"/>
    <property type="match status" value="1"/>
</dbReference>
<dbReference type="Gene3D" id="3.20.20.80">
    <property type="entry name" value="Glycosidases"/>
    <property type="match status" value="1"/>
</dbReference>
<accession>A0A4Y7PX53</accession>
<dbReference type="SUPFAM" id="SSF54556">
    <property type="entry name" value="Chitinase insertion domain"/>
    <property type="match status" value="1"/>
</dbReference>
<organism evidence="3 4">
    <name type="scientific">Rickenella mellea</name>
    <dbReference type="NCBI Taxonomy" id="50990"/>
    <lineage>
        <taxon>Eukaryota</taxon>
        <taxon>Fungi</taxon>
        <taxon>Dikarya</taxon>
        <taxon>Basidiomycota</taxon>
        <taxon>Agaricomycotina</taxon>
        <taxon>Agaricomycetes</taxon>
        <taxon>Hymenochaetales</taxon>
        <taxon>Rickenellaceae</taxon>
        <taxon>Rickenella</taxon>
    </lineage>
</organism>
<feature type="signal peptide" evidence="1">
    <location>
        <begin position="1"/>
        <end position="21"/>
    </location>
</feature>
<dbReference type="GO" id="GO:0005975">
    <property type="term" value="P:carbohydrate metabolic process"/>
    <property type="evidence" value="ECO:0007669"/>
    <property type="project" value="InterPro"/>
</dbReference>
<dbReference type="GO" id="GO:0006032">
    <property type="term" value="P:chitin catabolic process"/>
    <property type="evidence" value="ECO:0007669"/>
    <property type="project" value="TreeGrafter"/>
</dbReference>
<dbReference type="InterPro" id="IPR029070">
    <property type="entry name" value="Chitinase_insertion_sf"/>
</dbReference>
<dbReference type="SMART" id="SM00636">
    <property type="entry name" value="Glyco_18"/>
    <property type="match status" value="1"/>
</dbReference>
<evidence type="ECO:0000256" key="1">
    <source>
        <dbReference type="SAM" id="SignalP"/>
    </source>
</evidence>
<evidence type="ECO:0000313" key="3">
    <source>
        <dbReference type="EMBL" id="TDL19598.1"/>
    </source>
</evidence>
<dbReference type="InterPro" id="IPR017853">
    <property type="entry name" value="GH"/>
</dbReference>
<dbReference type="STRING" id="50990.A0A4Y7PX53"/>
<protein>
    <submittedName>
        <fullName evidence="3">Glycoside hydrolase family 18 protein</fullName>
    </submittedName>
</protein>
<proteinExistence type="predicted"/>
<dbReference type="VEuPathDB" id="FungiDB:BD410DRAFT_791983"/>
<dbReference type="InterPro" id="IPR050314">
    <property type="entry name" value="Glycosyl_Hydrlase_18"/>
</dbReference>
<dbReference type="GO" id="GO:0005576">
    <property type="term" value="C:extracellular region"/>
    <property type="evidence" value="ECO:0007669"/>
    <property type="project" value="TreeGrafter"/>
</dbReference>
<feature type="domain" description="GH18" evidence="2">
    <location>
        <begin position="26"/>
        <end position="418"/>
    </location>
</feature>
<dbReference type="InterPro" id="IPR011583">
    <property type="entry name" value="Chitinase_II/V-like_cat"/>
</dbReference>
<dbReference type="OrthoDB" id="73875at2759"/>